<keyword evidence="5" id="KW-0201">Cytochrome c-type biogenesis</keyword>
<gene>
    <name evidence="10" type="ORF">FHU33_1949</name>
</gene>
<feature type="transmembrane region" description="Helical" evidence="8">
    <location>
        <begin position="83"/>
        <end position="102"/>
    </location>
</feature>
<evidence type="ECO:0000256" key="8">
    <source>
        <dbReference type="SAM" id="Phobius"/>
    </source>
</evidence>
<feature type="transmembrane region" description="Helical" evidence="8">
    <location>
        <begin position="148"/>
        <end position="168"/>
    </location>
</feature>
<keyword evidence="11" id="KW-1185">Reference proteome</keyword>
<comment type="subcellular location">
    <subcellularLocation>
        <location evidence="1">Membrane</location>
        <topology evidence="1">Multi-pass membrane protein</topology>
    </subcellularLocation>
</comment>
<dbReference type="Proteomes" id="UP000319865">
    <property type="component" value="Unassembled WGS sequence"/>
</dbReference>
<keyword evidence="6 8" id="KW-1133">Transmembrane helix</keyword>
<evidence type="ECO:0000256" key="4">
    <source>
        <dbReference type="ARBA" id="ARBA00022692"/>
    </source>
</evidence>
<evidence type="ECO:0000256" key="5">
    <source>
        <dbReference type="ARBA" id="ARBA00022748"/>
    </source>
</evidence>
<feature type="transmembrane region" description="Helical" evidence="8">
    <location>
        <begin position="117"/>
        <end position="136"/>
    </location>
</feature>
<evidence type="ECO:0000256" key="3">
    <source>
        <dbReference type="ARBA" id="ARBA00016463"/>
    </source>
</evidence>
<dbReference type="PANTHER" id="PTHR30071:SF1">
    <property type="entry name" value="CYTOCHROME B_B6 PROTEIN-RELATED"/>
    <property type="match status" value="1"/>
</dbReference>
<dbReference type="GO" id="GO:0017004">
    <property type="term" value="P:cytochrome complex assembly"/>
    <property type="evidence" value="ECO:0007669"/>
    <property type="project" value="UniProtKB-KW"/>
</dbReference>
<dbReference type="GO" id="GO:0020037">
    <property type="term" value="F:heme binding"/>
    <property type="evidence" value="ECO:0007669"/>
    <property type="project" value="InterPro"/>
</dbReference>
<dbReference type="InterPro" id="IPR045062">
    <property type="entry name" value="Cyt_c_biogenesis_CcsA/CcmC"/>
</dbReference>
<evidence type="ECO:0000313" key="10">
    <source>
        <dbReference type="EMBL" id="TQN42545.1"/>
    </source>
</evidence>
<organism evidence="10 11">
    <name type="scientific">Blastococcus colisei</name>
    <dbReference type="NCBI Taxonomy" id="1564162"/>
    <lineage>
        <taxon>Bacteria</taxon>
        <taxon>Bacillati</taxon>
        <taxon>Actinomycetota</taxon>
        <taxon>Actinomycetes</taxon>
        <taxon>Geodermatophilales</taxon>
        <taxon>Geodermatophilaceae</taxon>
        <taxon>Blastococcus</taxon>
    </lineage>
</organism>
<dbReference type="RefSeq" id="WP_142025161.1">
    <property type="nucleotide sequence ID" value="NZ_VFQE01000001.1"/>
</dbReference>
<evidence type="ECO:0000256" key="1">
    <source>
        <dbReference type="ARBA" id="ARBA00004141"/>
    </source>
</evidence>
<keyword evidence="4 8" id="KW-0812">Transmembrane</keyword>
<dbReference type="PANTHER" id="PTHR30071">
    <property type="entry name" value="HEME EXPORTER PROTEIN C"/>
    <property type="match status" value="1"/>
</dbReference>
<comment type="caution">
    <text evidence="10">The sequence shown here is derived from an EMBL/GenBank/DDBJ whole genome shotgun (WGS) entry which is preliminary data.</text>
</comment>
<dbReference type="GO" id="GO:0005886">
    <property type="term" value="C:plasma membrane"/>
    <property type="evidence" value="ECO:0007669"/>
    <property type="project" value="TreeGrafter"/>
</dbReference>
<evidence type="ECO:0000256" key="7">
    <source>
        <dbReference type="ARBA" id="ARBA00023136"/>
    </source>
</evidence>
<dbReference type="Pfam" id="PF01578">
    <property type="entry name" value="Cytochrom_C_asm"/>
    <property type="match status" value="1"/>
</dbReference>
<dbReference type="InterPro" id="IPR002541">
    <property type="entry name" value="Cyt_c_assembly"/>
</dbReference>
<reference evidence="10 11" key="1">
    <citation type="submission" date="2019-06" db="EMBL/GenBank/DDBJ databases">
        <title>Sequencing the genomes of 1000 actinobacteria strains.</title>
        <authorList>
            <person name="Klenk H.-P."/>
        </authorList>
    </citation>
    <scope>NUCLEOTIDE SEQUENCE [LARGE SCALE GENOMIC DNA]</scope>
    <source>
        <strain evidence="10 11">DSM 46837</strain>
    </source>
</reference>
<evidence type="ECO:0000313" key="11">
    <source>
        <dbReference type="Proteomes" id="UP000319865"/>
    </source>
</evidence>
<feature type="transmembrane region" description="Helical" evidence="8">
    <location>
        <begin position="12"/>
        <end position="31"/>
    </location>
</feature>
<feature type="transmembrane region" description="Helical" evidence="8">
    <location>
        <begin position="51"/>
        <end position="71"/>
    </location>
</feature>
<keyword evidence="7 8" id="KW-0472">Membrane</keyword>
<accession>A0A543PEM5</accession>
<dbReference type="AlphaFoldDB" id="A0A543PEM5"/>
<evidence type="ECO:0000256" key="2">
    <source>
        <dbReference type="ARBA" id="ARBA00005840"/>
    </source>
</evidence>
<protein>
    <recommendedName>
        <fullName evidence="3">Heme exporter protein C</fullName>
    </recommendedName>
</protein>
<name>A0A543PEM5_9ACTN</name>
<feature type="domain" description="Cytochrome c assembly protein" evidence="9">
    <location>
        <begin position="13"/>
        <end position="172"/>
    </location>
</feature>
<comment type="similarity">
    <text evidence="2">Belongs to the CcmC/CycZ/HelC family.</text>
</comment>
<dbReference type="PRINTS" id="PR01386">
    <property type="entry name" value="CCMCBIOGNSIS"/>
</dbReference>
<proteinExistence type="inferred from homology"/>
<dbReference type="GO" id="GO:0015232">
    <property type="term" value="F:heme transmembrane transporter activity"/>
    <property type="evidence" value="ECO:0007669"/>
    <property type="project" value="InterPro"/>
</dbReference>
<evidence type="ECO:0000259" key="9">
    <source>
        <dbReference type="Pfam" id="PF01578"/>
    </source>
</evidence>
<evidence type="ECO:0000256" key="6">
    <source>
        <dbReference type="ARBA" id="ARBA00022989"/>
    </source>
</evidence>
<sequence>MTSPSHGTVDRLLCAATAVVASLAVALALVVAPTDAVQGEPQRLMYVHVPAAWLAYLAFAAVLVASVAHLLTRDLRWDRRAQASAELGVGMTALAIALGGIWGRPVWGVWWVWDPRLVTTAVLLLVYVGYLGVRGLGDDRAAGARRAAAVGILGFINVPVVHFSVVWWRTLHQPATVLSPDPAPMDPWMAAALATAVVAFTLAGALMVRRRLRVLASADAPTAEAPRPPTDAPAEALVVVPRIRR</sequence>
<dbReference type="InterPro" id="IPR003557">
    <property type="entry name" value="Cyt_c_biogenesis_CcmC"/>
</dbReference>
<feature type="transmembrane region" description="Helical" evidence="8">
    <location>
        <begin position="188"/>
        <end position="208"/>
    </location>
</feature>
<dbReference type="EMBL" id="VFQE01000001">
    <property type="protein sequence ID" value="TQN42545.1"/>
    <property type="molecule type" value="Genomic_DNA"/>
</dbReference>